<dbReference type="Proteomes" id="UP000025229">
    <property type="component" value="Plasmid 2"/>
</dbReference>
<dbReference type="EMBL" id="JAWXXX010000003">
    <property type="protein sequence ID" value="MDX5895545.1"/>
    <property type="molecule type" value="Genomic_DNA"/>
</dbReference>
<dbReference type="KEGG" id="rrd:RradSPS_2989"/>
<gene>
    <name evidence="2" type="ORF">RradSPS_2989</name>
    <name evidence="3" type="ORF">SIL72_16065</name>
</gene>
<protein>
    <submittedName>
        <fullName evidence="2">Uncharacterized protein</fullName>
    </submittedName>
</protein>
<evidence type="ECO:0000313" key="2">
    <source>
        <dbReference type="EMBL" id="AHY48272.1"/>
    </source>
</evidence>
<sequence length="115" mass="12043">MAQTIKNNTEQAQTAGTARAEELSVRVEAAGRGGVPLRTVFPAGVLSDLGKGELPIETDLKLRLPGLGWRVAPVSILPPNAGTAAPEGTRTVGLRVPGHDETPLRLAFRGRTRAA</sequence>
<evidence type="ECO:0000256" key="1">
    <source>
        <dbReference type="SAM" id="MobiDB-lite"/>
    </source>
</evidence>
<feature type="region of interest" description="Disordered" evidence="1">
    <location>
        <begin position="1"/>
        <end position="20"/>
    </location>
</feature>
<reference evidence="2 4" key="1">
    <citation type="submission" date="2014-03" db="EMBL/GenBank/DDBJ databases">
        <title>Complete genome sequence of the Radio-Resistant Rubrobacter radiotolerans RSPS-4.</title>
        <authorList>
            <person name="Egas C.C."/>
            <person name="Barroso C.C."/>
            <person name="Froufe H.J.C."/>
            <person name="Pacheco J.J."/>
            <person name="Albuquerque L.L."/>
            <person name="da Costa M.M.S."/>
        </authorList>
    </citation>
    <scope>NUCLEOTIDE SEQUENCE [LARGE SCALE GENOMIC DNA]</scope>
    <source>
        <strain evidence="2 4">RSPS-4</strain>
        <plasmid evidence="2 4">2</plasmid>
    </source>
</reference>
<dbReference type="HOGENOM" id="CLU_2107208_0_0_11"/>
<reference evidence="3" key="2">
    <citation type="submission" date="2023-11" db="EMBL/GenBank/DDBJ databases">
        <title>MicrobeMod: A computational toolkit for identifying prokaryotic methylation and restriction-modification with nanopore sequencing.</title>
        <authorList>
            <person name="Crits-Christoph A."/>
            <person name="Kang S.C."/>
            <person name="Lee H."/>
            <person name="Ostrov N."/>
        </authorList>
    </citation>
    <scope>NUCLEOTIDE SEQUENCE</scope>
    <source>
        <strain evidence="3">ATCC 51242</strain>
    </source>
</reference>
<evidence type="ECO:0000313" key="3">
    <source>
        <dbReference type="EMBL" id="MDX5895545.1"/>
    </source>
</evidence>
<keyword evidence="4" id="KW-1185">Reference proteome</keyword>
<proteinExistence type="predicted"/>
<feature type="compositionally biased region" description="Polar residues" evidence="1">
    <location>
        <begin position="1"/>
        <end position="16"/>
    </location>
</feature>
<accession>A0A023X751</accession>
<dbReference type="Proteomes" id="UP001281130">
    <property type="component" value="Unassembled WGS sequence"/>
</dbReference>
<organism evidence="2 4">
    <name type="scientific">Rubrobacter radiotolerans</name>
    <name type="common">Arthrobacter radiotolerans</name>
    <dbReference type="NCBI Taxonomy" id="42256"/>
    <lineage>
        <taxon>Bacteria</taxon>
        <taxon>Bacillati</taxon>
        <taxon>Actinomycetota</taxon>
        <taxon>Rubrobacteria</taxon>
        <taxon>Rubrobacterales</taxon>
        <taxon>Rubrobacteraceae</taxon>
        <taxon>Rubrobacter</taxon>
    </lineage>
</organism>
<keyword evidence="2" id="KW-0614">Plasmid</keyword>
<name>A0A023X751_RUBRA</name>
<feature type="region of interest" description="Disordered" evidence="1">
    <location>
        <begin position="79"/>
        <end position="98"/>
    </location>
</feature>
<dbReference type="RefSeq" id="WP_041339011.1">
    <property type="nucleotide sequence ID" value="NZ_CP007516.1"/>
</dbReference>
<dbReference type="EMBL" id="CP007516">
    <property type="protein sequence ID" value="AHY48272.1"/>
    <property type="molecule type" value="Genomic_DNA"/>
</dbReference>
<geneLocation type="plasmid" evidence="2">
    <name>2</name>
</geneLocation>
<evidence type="ECO:0000313" key="4">
    <source>
        <dbReference type="Proteomes" id="UP000025229"/>
    </source>
</evidence>
<dbReference type="AlphaFoldDB" id="A0A023X751"/>